<evidence type="ECO:0000256" key="3">
    <source>
        <dbReference type="ARBA" id="ARBA00023015"/>
    </source>
</evidence>
<dbReference type="InterPro" id="IPR001867">
    <property type="entry name" value="OmpR/PhoB-type_DNA-bd"/>
</dbReference>
<dbReference type="SUPFAM" id="SSF46894">
    <property type="entry name" value="C-terminal effector domain of the bipartite response regulators"/>
    <property type="match status" value="1"/>
</dbReference>
<dbReference type="Proteomes" id="UP000435177">
    <property type="component" value="Unassembled WGS sequence"/>
</dbReference>
<comment type="caution">
    <text evidence="11">The sequence shown here is derived from an EMBL/GenBank/DDBJ whole genome shotgun (WGS) entry which is preliminary data.</text>
</comment>
<dbReference type="PROSITE" id="PS50110">
    <property type="entry name" value="RESPONSE_REGULATORY"/>
    <property type="match status" value="1"/>
</dbReference>
<evidence type="ECO:0000313" key="10">
    <source>
        <dbReference type="EMBL" id="MUG65902.1"/>
    </source>
</evidence>
<dbReference type="AlphaFoldDB" id="A0A268F1W3"/>
<evidence type="ECO:0000256" key="7">
    <source>
        <dbReference type="PROSITE-ProRule" id="PRU01091"/>
    </source>
</evidence>
<dbReference type="InterPro" id="IPR039420">
    <property type="entry name" value="WalR-like"/>
</dbReference>
<dbReference type="Gene3D" id="6.10.250.690">
    <property type="match status" value="1"/>
</dbReference>
<feature type="domain" description="Response regulatory" evidence="8">
    <location>
        <begin position="1"/>
        <end position="112"/>
    </location>
</feature>
<evidence type="ECO:0000313" key="12">
    <source>
        <dbReference type="Proteomes" id="UP000215596"/>
    </source>
</evidence>
<dbReference type="InterPro" id="IPR011006">
    <property type="entry name" value="CheY-like_superfamily"/>
</dbReference>
<keyword evidence="2" id="KW-0902">Two-component regulatory system</keyword>
<evidence type="ECO:0000256" key="4">
    <source>
        <dbReference type="ARBA" id="ARBA00023125"/>
    </source>
</evidence>
<keyword evidence="13" id="KW-1185">Reference proteome</keyword>
<keyword evidence="4 7" id="KW-0238">DNA-binding</keyword>
<dbReference type="GO" id="GO:0006355">
    <property type="term" value="P:regulation of DNA-templated transcription"/>
    <property type="evidence" value="ECO:0007669"/>
    <property type="project" value="InterPro"/>
</dbReference>
<dbReference type="GO" id="GO:0000976">
    <property type="term" value="F:transcription cis-regulatory region binding"/>
    <property type="evidence" value="ECO:0007669"/>
    <property type="project" value="TreeGrafter"/>
</dbReference>
<sequence>MVAAGQGEKTDRYVKELAEAGYSVVTAYDQTEVLTLLESGGAELLLIDSGLPGMNDFDLVRRLEARAEQLPVVVIGHDGADEAVHALEAGANDYIPDHGDKREFLARVANVFKLFYARQKEQERTIQIGDLRIDPSSREVVRSGELIHLTQREYKLLLYLAKRANQVCTREEILKHVWDFDFHTGTNVVDVYILHLREKLDKGHKTKLLSTVRGAGYMLKTPLPSDAQAGT</sequence>
<evidence type="ECO:0000313" key="13">
    <source>
        <dbReference type="Proteomes" id="UP000435177"/>
    </source>
</evidence>
<evidence type="ECO:0000256" key="1">
    <source>
        <dbReference type="ARBA" id="ARBA00022553"/>
    </source>
</evidence>
<dbReference type="PANTHER" id="PTHR48111">
    <property type="entry name" value="REGULATOR OF RPOS"/>
    <property type="match status" value="1"/>
</dbReference>
<name>A0A268F1W3_9BACL</name>
<feature type="domain" description="OmpR/PhoB-type" evidence="9">
    <location>
        <begin position="123"/>
        <end position="221"/>
    </location>
</feature>
<reference evidence="10 13" key="2">
    <citation type="submission" date="2019-11" db="EMBL/GenBank/DDBJ databases">
        <title>Draft genome sequences of five Paenibacillus species of dairy origin.</title>
        <authorList>
            <person name="Olajide A.M."/>
            <person name="Chen S."/>
            <person name="Lapointe G."/>
        </authorList>
    </citation>
    <scope>NUCLEOTIDE SEQUENCE [LARGE SCALE GENOMIC DNA]</scope>
    <source>
        <strain evidence="10 13">3CS1</strain>
    </source>
</reference>
<reference evidence="11 12" key="1">
    <citation type="submission" date="2017-07" db="EMBL/GenBank/DDBJ databases">
        <title>Isolation and whole genome analysis of endospore-forming bacteria from heroin.</title>
        <authorList>
            <person name="Kalinowski J."/>
            <person name="Ahrens B."/>
            <person name="Al-Dilaimi A."/>
            <person name="Winkler A."/>
            <person name="Wibberg D."/>
            <person name="Schleenbecker U."/>
            <person name="Ruckert C."/>
            <person name="Wolfel R."/>
            <person name="Grass G."/>
        </authorList>
    </citation>
    <scope>NUCLEOTIDE SEQUENCE [LARGE SCALE GENOMIC DNA]</scope>
    <source>
        <strain evidence="11 12">7537-G1</strain>
    </source>
</reference>
<dbReference type="PROSITE" id="PS51755">
    <property type="entry name" value="OMPR_PHOB"/>
    <property type="match status" value="1"/>
</dbReference>
<keyword evidence="3" id="KW-0805">Transcription regulation</keyword>
<dbReference type="Gene3D" id="3.40.50.2300">
    <property type="match status" value="1"/>
</dbReference>
<dbReference type="Gene3D" id="1.10.10.10">
    <property type="entry name" value="Winged helix-like DNA-binding domain superfamily/Winged helix DNA-binding domain"/>
    <property type="match status" value="1"/>
</dbReference>
<dbReference type="InterPro" id="IPR036388">
    <property type="entry name" value="WH-like_DNA-bd_sf"/>
</dbReference>
<dbReference type="Pfam" id="PF00072">
    <property type="entry name" value="Response_reg"/>
    <property type="match status" value="1"/>
</dbReference>
<dbReference type="Pfam" id="PF00486">
    <property type="entry name" value="Trans_reg_C"/>
    <property type="match status" value="1"/>
</dbReference>
<dbReference type="EMBL" id="NPBY01000012">
    <property type="protein sequence ID" value="PAD79362.1"/>
    <property type="molecule type" value="Genomic_DNA"/>
</dbReference>
<protein>
    <submittedName>
        <fullName evidence="10 11">Response regulator</fullName>
    </submittedName>
</protein>
<dbReference type="SMART" id="SM00862">
    <property type="entry name" value="Trans_reg_C"/>
    <property type="match status" value="1"/>
</dbReference>
<evidence type="ECO:0000256" key="6">
    <source>
        <dbReference type="PROSITE-ProRule" id="PRU00169"/>
    </source>
</evidence>
<dbReference type="GO" id="GO:0000156">
    <property type="term" value="F:phosphorelay response regulator activity"/>
    <property type="evidence" value="ECO:0007669"/>
    <property type="project" value="TreeGrafter"/>
</dbReference>
<dbReference type="PANTHER" id="PTHR48111:SF22">
    <property type="entry name" value="REGULATOR OF RPOS"/>
    <property type="match status" value="1"/>
</dbReference>
<dbReference type="OrthoDB" id="188184at2"/>
<dbReference type="GO" id="GO:0005829">
    <property type="term" value="C:cytosol"/>
    <property type="evidence" value="ECO:0007669"/>
    <property type="project" value="TreeGrafter"/>
</dbReference>
<dbReference type="SMART" id="SM00448">
    <property type="entry name" value="REC"/>
    <property type="match status" value="1"/>
</dbReference>
<dbReference type="CDD" id="cd00383">
    <property type="entry name" value="trans_reg_C"/>
    <property type="match status" value="1"/>
</dbReference>
<evidence type="ECO:0000259" key="8">
    <source>
        <dbReference type="PROSITE" id="PS50110"/>
    </source>
</evidence>
<feature type="modified residue" description="4-aspartylphosphate" evidence="6">
    <location>
        <position position="48"/>
    </location>
</feature>
<feature type="DNA-binding region" description="OmpR/PhoB-type" evidence="7">
    <location>
        <begin position="123"/>
        <end position="221"/>
    </location>
</feature>
<gene>
    <name evidence="11" type="ORF">CHH67_03905</name>
    <name evidence="10" type="ORF">GNP94_07750</name>
</gene>
<dbReference type="InterPro" id="IPR016032">
    <property type="entry name" value="Sig_transdc_resp-reg_C-effctor"/>
</dbReference>
<evidence type="ECO:0000313" key="11">
    <source>
        <dbReference type="EMBL" id="PAD79362.1"/>
    </source>
</evidence>
<evidence type="ECO:0000259" key="9">
    <source>
        <dbReference type="PROSITE" id="PS51755"/>
    </source>
</evidence>
<dbReference type="EMBL" id="WOAA01000004">
    <property type="protein sequence ID" value="MUG65902.1"/>
    <property type="molecule type" value="Genomic_DNA"/>
</dbReference>
<dbReference type="Proteomes" id="UP000215596">
    <property type="component" value="Unassembled WGS sequence"/>
</dbReference>
<dbReference type="SUPFAM" id="SSF52172">
    <property type="entry name" value="CheY-like"/>
    <property type="match status" value="1"/>
</dbReference>
<proteinExistence type="predicted"/>
<keyword evidence="5" id="KW-0804">Transcription</keyword>
<dbReference type="FunFam" id="1.10.10.10:FF:000005">
    <property type="entry name" value="Two-component system response regulator"/>
    <property type="match status" value="1"/>
</dbReference>
<organism evidence="11 12">
    <name type="scientific">Paenibacillus campinasensis</name>
    <dbReference type="NCBI Taxonomy" id="66347"/>
    <lineage>
        <taxon>Bacteria</taxon>
        <taxon>Bacillati</taxon>
        <taxon>Bacillota</taxon>
        <taxon>Bacilli</taxon>
        <taxon>Bacillales</taxon>
        <taxon>Paenibacillaceae</taxon>
        <taxon>Paenibacillus</taxon>
    </lineage>
</organism>
<dbReference type="GO" id="GO:0032993">
    <property type="term" value="C:protein-DNA complex"/>
    <property type="evidence" value="ECO:0007669"/>
    <property type="project" value="TreeGrafter"/>
</dbReference>
<evidence type="ECO:0000256" key="5">
    <source>
        <dbReference type="ARBA" id="ARBA00023163"/>
    </source>
</evidence>
<dbReference type="InterPro" id="IPR001789">
    <property type="entry name" value="Sig_transdc_resp-reg_receiver"/>
</dbReference>
<evidence type="ECO:0000256" key="2">
    <source>
        <dbReference type="ARBA" id="ARBA00023012"/>
    </source>
</evidence>
<accession>A0A268F1W3</accession>
<keyword evidence="1 6" id="KW-0597">Phosphoprotein</keyword>